<reference evidence="6 7" key="1">
    <citation type="submission" date="2020-08" db="EMBL/GenBank/DDBJ databases">
        <title>Sequencing the genomes of 1000 actinobacteria strains.</title>
        <authorList>
            <person name="Klenk H.-P."/>
        </authorList>
    </citation>
    <scope>NUCLEOTIDE SEQUENCE [LARGE SCALE GENOMIC DNA]</scope>
    <source>
        <strain evidence="6 7">DSM 45784</strain>
    </source>
</reference>
<dbReference type="AlphaFoldDB" id="A0A7W7D6W4"/>
<dbReference type="PANTHER" id="PTHR30290">
    <property type="entry name" value="PERIPLASMIC BINDING COMPONENT OF ABC TRANSPORTER"/>
    <property type="match status" value="1"/>
</dbReference>
<dbReference type="Proteomes" id="UP000542210">
    <property type="component" value="Unassembled WGS sequence"/>
</dbReference>
<dbReference type="Gene3D" id="3.40.190.10">
    <property type="entry name" value="Periplasmic binding protein-like II"/>
    <property type="match status" value="1"/>
</dbReference>
<dbReference type="Pfam" id="PF00496">
    <property type="entry name" value="SBP_bac_5"/>
    <property type="match status" value="1"/>
</dbReference>
<dbReference type="RefSeq" id="WP_184879902.1">
    <property type="nucleotide sequence ID" value="NZ_BOOV01000017.1"/>
</dbReference>
<evidence type="ECO:0000256" key="4">
    <source>
        <dbReference type="SAM" id="SignalP"/>
    </source>
</evidence>
<comment type="caution">
    <text evidence="6">The sequence shown here is derived from an EMBL/GenBank/DDBJ whole genome shotgun (WGS) entry which is preliminary data.</text>
</comment>
<protein>
    <submittedName>
        <fullName evidence="6">Peptide/nickel transport system substrate-binding protein</fullName>
    </submittedName>
</protein>
<dbReference type="InterPro" id="IPR000914">
    <property type="entry name" value="SBP_5_dom"/>
</dbReference>
<feature type="chain" id="PRO_5038370921" evidence="4">
    <location>
        <begin position="27"/>
        <end position="534"/>
    </location>
</feature>
<evidence type="ECO:0000256" key="1">
    <source>
        <dbReference type="ARBA" id="ARBA00005695"/>
    </source>
</evidence>
<evidence type="ECO:0000313" key="7">
    <source>
        <dbReference type="Proteomes" id="UP000542210"/>
    </source>
</evidence>
<dbReference type="GO" id="GO:1904680">
    <property type="term" value="F:peptide transmembrane transporter activity"/>
    <property type="evidence" value="ECO:0007669"/>
    <property type="project" value="TreeGrafter"/>
</dbReference>
<dbReference type="GO" id="GO:0042597">
    <property type="term" value="C:periplasmic space"/>
    <property type="evidence" value="ECO:0007669"/>
    <property type="project" value="UniProtKB-ARBA"/>
</dbReference>
<evidence type="ECO:0000256" key="2">
    <source>
        <dbReference type="ARBA" id="ARBA00022448"/>
    </source>
</evidence>
<name>A0A7W7D6W4_9ACTN</name>
<feature type="signal peptide" evidence="4">
    <location>
        <begin position="1"/>
        <end position="26"/>
    </location>
</feature>
<dbReference type="PIRSF" id="PIRSF002741">
    <property type="entry name" value="MppA"/>
    <property type="match status" value="1"/>
</dbReference>
<dbReference type="PROSITE" id="PS51257">
    <property type="entry name" value="PROKAR_LIPOPROTEIN"/>
    <property type="match status" value="1"/>
</dbReference>
<gene>
    <name evidence="6" type="ORF">BJ982_002603</name>
</gene>
<keyword evidence="2" id="KW-0813">Transport</keyword>
<dbReference type="GO" id="GO:0043190">
    <property type="term" value="C:ATP-binding cassette (ABC) transporter complex"/>
    <property type="evidence" value="ECO:0007669"/>
    <property type="project" value="InterPro"/>
</dbReference>
<dbReference type="Gene3D" id="3.10.105.10">
    <property type="entry name" value="Dipeptide-binding Protein, Domain 3"/>
    <property type="match status" value="1"/>
</dbReference>
<comment type="similarity">
    <text evidence="1">Belongs to the bacterial solute-binding protein 5 family.</text>
</comment>
<dbReference type="PANTHER" id="PTHR30290:SF9">
    <property type="entry name" value="OLIGOPEPTIDE-BINDING PROTEIN APPA"/>
    <property type="match status" value="1"/>
</dbReference>
<sequence>MNLHLSRHPKAVVAAALLSLVLSACASRANGPAQSTAGADAGAPVKGGDITVRLAQDPGSLDSVVNGNVGTTYVAHEVFEQLVTVDANYQPQPVLAESYKKGDDGLSYTFVLRKGLQFSDGTPLNASDAAASLNYWVKDGSYAASLKPVLKEITAPDDTTVLVKLKSPFDLVALMAASHGSFIRRAADIDAKGPTGIPNDKAIGTGPYKVKSWTQGEQIVLERNDKYKPPTGTSSGYAGAKRAFLDTITYKVVADQDAVLNGLKTGILDVAEPSNPQYDQIKQDPDLKVAVEGGGTIQFVSLNHNSGSIFSKAEARDALNLVTDKKAIMASQGVPDLVSPSNGAFATSTNKAMYSEAGKAKWDQHDPEKAKQLFAQAGLQPGQTVRMITTDEFPQFKDALIVIQNDLKKIGIKSSIESYDFATLIGKKNNEPNGWDVLALMDDANPPVPAYTDNVKNLDNSGYPRDKLDPLLDAYNRAKTPEEQRTAIDTIQKFTSDNLPTITLYAAKGYVAYNPKVQGYDGWGMEFTDVWLRK</sequence>
<dbReference type="GO" id="GO:0015833">
    <property type="term" value="P:peptide transport"/>
    <property type="evidence" value="ECO:0007669"/>
    <property type="project" value="TreeGrafter"/>
</dbReference>
<dbReference type="EMBL" id="JACHND010000001">
    <property type="protein sequence ID" value="MBB4701059.1"/>
    <property type="molecule type" value="Genomic_DNA"/>
</dbReference>
<dbReference type="InterPro" id="IPR039424">
    <property type="entry name" value="SBP_5"/>
</dbReference>
<keyword evidence="3 4" id="KW-0732">Signal</keyword>
<proteinExistence type="inferred from homology"/>
<evidence type="ECO:0000313" key="6">
    <source>
        <dbReference type="EMBL" id="MBB4701059.1"/>
    </source>
</evidence>
<dbReference type="InterPro" id="IPR030678">
    <property type="entry name" value="Peptide/Ni-bd"/>
</dbReference>
<organism evidence="6 7">
    <name type="scientific">Sphaerisporangium siamense</name>
    <dbReference type="NCBI Taxonomy" id="795645"/>
    <lineage>
        <taxon>Bacteria</taxon>
        <taxon>Bacillati</taxon>
        <taxon>Actinomycetota</taxon>
        <taxon>Actinomycetes</taxon>
        <taxon>Streptosporangiales</taxon>
        <taxon>Streptosporangiaceae</taxon>
        <taxon>Sphaerisporangium</taxon>
    </lineage>
</organism>
<accession>A0A7W7D6W4</accession>
<keyword evidence="7" id="KW-1185">Reference proteome</keyword>
<feature type="domain" description="Solute-binding protein family 5" evidence="5">
    <location>
        <begin position="90"/>
        <end position="441"/>
    </location>
</feature>
<evidence type="ECO:0000256" key="3">
    <source>
        <dbReference type="ARBA" id="ARBA00022729"/>
    </source>
</evidence>
<dbReference type="SUPFAM" id="SSF53850">
    <property type="entry name" value="Periplasmic binding protein-like II"/>
    <property type="match status" value="1"/>
</dbReference>
<evidence type="ECO:0000259" key="5">
    <source>
        <dbReference type="Pfam" id="PF00496"/>
    </source>
</evidence>